<dbReference type="EMBL" id="JAJJMA010282751">
    <property type="protein sequence ID" value="MCL7046553.1"/>
    <property type="molecule type" value="Genomic_DNA"/>
</dbReference>
<dbReference type="Pfam" id="PF04572">
    <property type="entry name" value="Gb3_synth"/>
    <property type="match status" value="1"/>
</dbReference>
<dbReference type="InterPro" id="IPR044789">
    <property type="entry name" value="Put_A1-4-GlycosylTfrase_plant"/>
</dbReference>
<feature type="domain" description="Alpha 1,4-glycosyltransferase" evidence="1">
    <location>
        <begin position="18"/>
        <end position="145"/>
    </location>
</feature>
<gene>
    <name evidence="2" type="ORF">MKW94_003258</name>
</gene>
<sequence length="150" mass="17101">MDLVTRNWSRLNNAVLIFDKKHPLLEMFIQEFALTFNGNRWGHNGPYLVSRVVSKMGANPNPGFNYSVLPPLAFYPVDWSRIQSLFRSFGAAGRSDSKWYTGKLKQIRQKSLAVHLWNKQSRSLKIEDGSIISQILMDCCIFCNNSSVSA</sequence>
<keyword evidence="3" id="KW-1185">Reference proteome</keyword>
<dbReference type="AlphaFoldDB" id="A0AA41VSV3"/>
<evidence type="ECO:0000313" key="3">
    <source>
        <dbReference type="Proteomes" id="UP001177140"/>
    </source>
</evidence>
<dbReference type="InterPro" id="IPR029044">
    <property type="entry name" value="Nucleotide-diphossugar_trans"/>
</dbReference>
<dbReference type="Gene3D" id="3.90.550.20">
    <property type="match status" value="1"/>
</dbReference>
<dbReference type="Proteomes" id="UP001177140">
    <property type="component" value="Unassembled WGS sequence"/>
</dbReference>
<name>A0AA41VSV3_PAPNU</name>
<dbReference type="PANTHER" id="PTHR46781:SF5">
    <property type="entry name" value="ALPHA 1,4-GLYCOSYLTRANSFERASE FAMILY PROTEIN"/>
    <property type="match status" value="1"/>
</dbReference>
<proteinExistence type="predicted"/>
<organism evidence="2 3">
    <name type="scientific">Papaver nudicaule</name>
    <name type="common">Iceland poppy</name>
    <dbReference type="NCBI Taxonomy" id="74823"/>
    <lineage>
        <taxon>Eukaryota</taxon>
        <taxon>Viridiplantae</taxon>
        <taxon>Streptophyta</taxon>
        <taxon>Embryophyta</taxon>
        <taxon>Tracheophyta</taxon>
        <taxon>Spermatophyta</taxon>
        <taxon>Magnoliopsida</taxon>
        <taxon>Ranunculales</taxon>
        <taxon>Papaveraceae</taxon>
        <taxon>Papaveroideae</taxon>
        <taxon>Papaver</taxon>
    </lineage>
</organism>
<protein>
    <recommendedName>
        <fullName evidence="1">Alpha 1,4-glycosyltransferase domain-containing protein</fullName>
    </recommendedName>
</protein>
<dbReference type="PANTHER" id="PTHR46781">
    <property type="entry name" value="ALPHA 1,4-GLYCOSYLTRANSFERASE FAMILY PROTEIN"/>
    <property type="match status" value="1"/>
</dbReference>
<dbReference type="InterPro" id="IPR007652">
    <property type="entry name" value="A1-4-GlycosylTfrase_dom"/>
</dbReference>
<evidence type="ECO:0000313" key="2">
    <source>
        <dbReference type="EMBL" id="MCL7046553.1"/>
    </source>
</evidence>
<accession>A0AA41VSV3</accession>
<reference evidence="2" key="1">
    <citation type="submission" date="2022-03" db="EMBL/GenBank/DDBJ databases">
        <title>A functionally conserved STORR gene fusion in Papaver species that diverged 16.8 million years ago.</title>
        <authorList>
            <person name="Catania T."/>
        </authorList>
    </citation>
    <scope>NUCLEOTIDE SEQUENCE</scope>
    <source>
        <strain evidence="2">S-191538</strain>
    </source>
</reference>
<evidence type="ECO:0000259" key="1">
    <source>
        <dbReference type="Pfam" id="PF04572"/>
    </source>
</evidence>
<dbReference type="SUPFAM" id="SSF53448">
    <property type="entry name" value="Nucleotide-diphospho-sugar transferases"/>
    <property type="match status" value="1"/>
</dbReference>
<comment type="caution">
    <text evidence="2">The sequence shown here is derived from an EMBL/GenBank/DDBJ whole genome shotgun (WGS) entry which is preliminary data.</text>
</comment>